<name>A0AA45WPD7_9AQUI</name>
<dbReference type="InterPro" id="IPR008962">
    <property type="entry name" value="PapD-like_sf"/>
</dbReference>
<reference evidence="2" key="1">
    <citation type="submission" date="2017-05" db="EMBL/GenBank/DDBJ databases">
        <authorList>
            <person name="Varghese N."/>
            <person name="Submissions S."/>
        </authorList>
    </citation>
    <scope>NUCLEOTIDE SEQUENCE</scope>
    <source>
        <strain evidence="2">DSM 18763</strain>
    </source>
</reference>
<dbReference type="SUPFAM" id="SSF49354">
    <property type="entry name" value="PapD-like"/>
    <property type="match status" value="1"/>
</dbReference>
<dbReference type="Pfam" id="PF00345">
    <property type="entry name" value="PapD_N"/>
    <property type="match status" value="1"/>
</dbReference>
<dbReference type="InterPro" id="IPR016147">
    <property type="entry name" value="Pili_assmbl_chaperone_N"/>
</dbReference>
<keyword evidence="3" id="KW-1185">Reference proteome</keyword>
<dbReference type="PANTHER" id="PTHR30251">
    <property type="entry name" value="PILUS ASSEMBLY CHAPERONE"/>
    <property type="match status" value="1"/>
</dbReference>
<dbReference type="GO" id="GO:0030288">
    <property type="term" value="C:outer membrane-bounded periplasmic space"/>
    <property type="evidence" value="ECO:0007669"/>
    <property type="project" value="InterPro"/>
</dbReference>
<dbReference type="RefSeq" id="WP_265135007.1">
    <property type="nucleotide sequence ID" value="NZ_FXTX01000022.1"/>
</dbReference>
<evidence type="ECO:0000313" key="2">
    <source>
        <dbReference type="EMBL" id="SMP21105.1"/>
    </source>
</evidence>
<dbReference type="InterPro" id="IPR050643">
    <property type="entry name" value="Periplasmic_pilus_chap"/>
</dbReference>
<evidence type="ECO:0000259" key="1">
    <source>
        <dbReference type="Pfam" id="PF00345"/>
    </source>
</evidence>
<dbReference type="AlphaFoldDB" id="A0AA45WPD7"/>
<protein>
    <submittedName>
        <fullName evidence="2">P pilus assembly protein, chaperone PapD</fullName>
    </submittedName>
</protein>
<dbReference type="GO" id="GO:0071555">
    <property type="term" value="P:cell wall organization"/>
    <property type="evidence" value="ECO:0007669"/>
    <property type="project" value="InterPro"/>
</dbReference>
<dbReference type="EMBL" id="FXTX01000022">
    <property type="protein sequence ID" value="SMP21105.1"/>
    <property type="molecule type" value="Genomic_DNA"/>
</dbReference>
<dbReference type="Gene3D" id="2.60.40.10">
    <property type="entry name" value="Immunoglobulins"/>
    <property type="match status" value="1"/>
</dbReference>
<proteinExistence type="predicted"/>
<accession>A0AA45WPD7</accession>
<dbReference type="PANTHER" id="PTHR30251:SF4">
    <property type="entry name" value="SLR1668 PROTEIN"/>
    <property type="match status" value="1"/>
</dbReference>
<evidence type="ECO:0000313" key="3">
    <source>
        <dbReference type="Proteomes" id="UP001157947"/>
    </source>
</evidence>
<dbReference type="InterPro" id="IPR013783">
    <property type="entry name" value="Ig-like_fold"/>
</dbReference>
<comment type="caution">
    <text evidence="2">The sequence shown here is derived from an EMBL/GenBank/DDBJ whole genome shotgun (WGS) entry which is preliminary data.</text>
</comment>
<sequence>MIKELLGFLAMSSIMTQAYALSIYPIPVMLEKNKAYLNIEDEGARYQATIYRWTQENGEDKLIPVKDDEMVVFPNIFKANGKKSIKIIYLAKDNDDKKEKAYRLILDELDVKKIEDKDKNTLKLQKSLSIPVFIPAKNEILRADITCKDNTITIENKGNTHLKIIGIGDKQITDYVLPDSKKSYQVESKKGMITFEKFKQEYECN</sequence>
<dbReference type="Proteomes" id="UP001157947">
    <property type="component" value="Unassembled WGS sequence"/>
</dbReference>
<organism evidence="2 3">
    <name type="scientific">Venenivibrio stagnispumantis</name>
    <dbReference type="NCBI Taxonomy" id="407998"/>
    <lineage>
        <taxon>Bacteria</taxon>
        <taxon>Pseudomonadati</taxon>
        <taxon>Aquificota</taxon>
        <taxon>Aquificia</taxon>
        <taxon>Aquificales</taxon>
        <taxon>Hydrogenothermaceae</taxon>
        <taxon>Venenivibrio</taxon>
    </lineage>
</organism>
<feature type="domain" description="Pili assembly chaperone N-terminal" evidence="1">
    <location>
        <begin position="31"/>
        <end position="134"/>
    </location>
</feature>
<gene>
    <name evidence="2" type="ORF">SAMN06264868_1228</name>
</gene>